<evidence type="ECO:0000256" key="2">
    <source>
        <dbReference type="ARBA" id="ARBA00022692"/>
    </source>
</evidence>
<feature type="transmembrane region" description="Helical" evidence="5">
    <location>
        <begin position="207"/>
        <end position="231"/>
    </location>
</feature>
<dbReference type="AlphaFoldDB" id="A0A4V4KLQ7"/>
<sequence>MDDFLLDLAPEVPYLLLDTFLLRLVPPGRFHTSESAARCYNLQGTAPPDGSFVACNPDAEVSACCASNKAQPDICMQGGLCYATMDSYSGYLYGNGCTDPTASDDACPIVCPAKANGWKAFNVLPCTMSTWCCREASDSTNCCNNSAMIISGTATSLLGRFIDGVIPGSSATSNSTNTTDTNATTTATTTITTTASAESDSSNTTTVVGAAVGAVLGVACIIALVGMLWMMRKVKNLKKEMQSLKQDTYAPSSNAVMSPQQPYHVPQNAGPTTHAYEADWNNGRYEIDGTGK</sequence>
<evidence type="ECO:0000256" key="3">
    <source>
        <dbReference type="ARBA" id="ARBA00022989"/>
    </source>
</evidence>
<reference evidence="9 10" key="1">
    <citation type="submission" date="2018-10" db="EMBL/GenBank/DDBJ databases">
        <title>Fifty Aureobasidium pullulans genomes reveal a recombining polyextremotolerant generalist.</title>
        <authorList>
            <person name="Gostincar C."/>
            <person name="Turk M."/>
            <person name="Zajc J."/>
            <person name="Gunde-Cimerman N."/>
        </authorList>
    </citation>
    <scope>NUCLEOTIDE SEQUENCE [LARGE SCALE GENOMIC DNA]</scope>
    <source>
        <strain evidence="7 9">EXF-10507</strain>
        <strain evidence="6 11">EXF-10796</strain>
        <strain evidence="8 10">EXF-3863</strain>
    </source>
</reference>
<dbReference type="Proteomes" id="UP000309076">
    <property type="component" value="Unassembled WGS sequence"/>
</dbReference>
<evidence type="ECO:0000313" key="6">
    <source>
        <dbReference type="EMBL" id="THW37364.1"/>
    </source>
</evidence>
<dbReference type="InterPro" id="IPR051694">
    <property type="entry name" value="Immunoregulatory_rcpt-like"/>
</dbReference>
<comment type="caution">
    <text evidence="8">The sequence shown here is derived from an EMBL/GenBank/DDBJ whole genome shotgun (WGS) entry which is preliminary data.</text>
</comment>
<protein>
    <recommendedName>
        <fullName evidence="12">Mid2 domain-containing protein</fullName>
    </recommendedName>
</protein>
<dbReference type="GO" id="GO:0071944">
    <property type="term" value="C:cell periphery"/>
    <property type="evidence" value="ECO:0007669"/>
    <property type="project" value="UniProtKB-ARBA"/>
</dbReference>
<keyword evidence="4 5" id="KW-0472">Membrane</keyword>
<evidence type="ECO:0000256" key="1">
    <source>
        <dbReference type="ARBA" id="ARBA00004167"/>
    </source>
</evidence>
<keyword evidence="3 5" id="KW-1133">Transmembrane helix</keyword>
<organism evidence="8 10">
    <name type="scientific">Aureobasidium pullulans</name>
    <name type="common">Black yeast</name>
    <name type="synonym">Pullularia pullulans</name>
    <dbReference type="NCBI Taxonomy" id="5580"/>
    <lineage>
        <taxon>Eukaryota</taxon>
        <taxon>Fungi</taxon>
        <taxon>Dikarya</taxon>
        <taxon>Ascomycota</taxon>
        <taxon>Pezizomycotina</taxon>
        <taxon>Dothideomycetes</taxon>
        <taxon>Dothideomycetidae</taxon>
        <taxon>Dothideales</taxon>
        <taxon>Saccotheciaceae</taxon>
        <taxon>Aureobasidium</taxon>
    </lineage>
</organism>
<evidence type="ECO:0000313" key="10">
    <source>
        <dbReference type="Proteomes" id="UP000308005"/>
    </source>
</evidence>
<evidence type="ECO:0000313" key="11">
    <source>
        <dbReference type="Proteomes" id="UP000309076"/>
    </source>
</evidence>
<gene>
    <name evidence="8" type="ORF">D6C91_02187</name>
    <name evidence="7" type="ORF">D6D15_08697</name>
    <name evidence="6" type="ORF">D6D21_08290</name>
</gene>
<keyword evidence="2 5" id="KW-0812">Transmembrane</keyword>
<dbReference type="EMBL" id="QZAR01000215">
    <property type="protein sequence ID" value="THW84621.1"/>
    <property type="molecule type" value="Genomic_DNA"/>
</dbReference>
<evidence type="ECO:0000313" key="8">
    <source>
        <dbReference type="EMBL" id="THZ27661.1"/>
    </source>
</evidence>
<comment type="subcellular location">
    <subcellularLocation>
        <location evidence="1">Membrane</location>
        <topology evidence="1">Single-pass membrane protein</topology>
    </subcellularLocation>
</comment>
<evidence type="ECO:0008006" key="12">
    <source>
        <dbReference type="Google" id="ProtNLM"/>
    </source>
</evidence>
<dbReference type="EMBL" id="QZBM01000054">
    <property type="protein sequence ID" value="THZ27661.1"/>
    <property type="molecule type" value="Genomic_DNA"/>
</dbReference>
<evidence type="ECO:0000313" key="9">
    <source>
        <dbReference type="Proteomes" id="UP000304928"/>
    </source>
</evidence>
<accession>A0A4V4KLQ7</accession>
<dbReference type="PANTHER" id="PTHR15549">
    <property type="entry name" value="PAIRED IMMUNOGLOBULIN-LIKE TYPE 2 RECEPTOR"/>
    <property type="match status" value="1"/>
</dbReference>
<evidence type="ECO:0000256" key="4">
    <source>
        <dbReference type="ARBA" id="ARBA00023136"/>
    </source>
</evidence>
<dbReference type="Proteomes" id="UP000308005">
    <property type="component" value="Unassembled WGS sequence"/>
</dbReference>
<dbReference type="GO" id="GO:0016020">
    <property type="term" value="C:membrane"/>
    <property type="evidence" value="ECO:0007669"/>
    <property type="project" value="UniProtKB-SubCell"/>
</dbReference>
<evidence type="ECO:0000313" key="7">
    <source>
        <dbReference type="EMBL" id="THW84621.1"/>
    </source>
</evidence>
<dbReference type="EMBL" id="QZAM01000215">
    <property type="protein sequence ID" value="THW37364.1"/>
    <property type="molecule type" value="Genomic_DNA"/>
</dbReference>
<dbReference type="Proteomes" id="UP000304928">
    <property type="component" value="Unassembled WGS sequence"/>
</dbReference>
<evidence type="ECO:0000256" key="5">
    <source>
        <dbReference type="SAM" id="Phobius"/>
    </source>
</evidence>
<name>A0A4V4KLQ7_AURPU</name>
<proteinExistence type="predicted"/>